<evidence type="ECO:0000313" key="2">
    <source>
        <dbReference type="EMBL" id="KAF4676638.1"/>
    </source>
</evidence>
<accession>A0A7J6MYD3</accession>
<evidence type="ECO:0000313" key="3">
    <source>
        <dbReference type="Proteomes" id="UP000591131"/>
    </source>
</evidence>
<organism evidence="2 3">
    <name type="scientific">Perkinsus chesapeaki</name>
    <name type="common">Clam parasite</name>
    <name type="synonym">Perkinsus andrewsi</name>
    <dbReference type="NCBI Taxonomy" id="330153"/>
    <lineage>
        <taxon>Eukaryota</taxon>
        <taxon>Sar</taxon>
        <taxon>Alveolata</taxon>
        <taxon>Perkinsozoa</taxon>
        <taxon>Perkinsea</taxon>
        <taxon>Perkinsida</taxon>
        <taxon>Perkinsidae</taxon>
        <taxon>Perkinsus</taxon>
    </lineage>
</organism>
<dbReference type="Proteomes" id="UP000591131">
    <property type="component" value="Unassembled WGS sequence"/>
</dbReference>
<proteinExistence type="predicted"/>
<name>A0A7J6MYD3_PERCH</name>
<feature type="transmembrane region" description="Helical" evidence="1">
    <location>
        <begin position="219"/>
        <end position="243"/>
    </location>
</feature>
<keyword evidence="1" id="KW-0812">Transmembrane</keyword>
<keyword evidence="3" id="KW-1185">Reference proteome</keyword>
<dbReference type="OrthoDB" id="418373at2759"/>
<reference evidence="2 3" key="1">
    <citation type="submission" date="2020-04" db="EMBL/GenBank/DDBJ databases">
        <title>Perkinsus chesapeaki whole genome sequence.</title>
        <authorList>
            <person name="Bogema D.R."/>
        </authorList>
    </citation>
    <scope>NUCLEOTIDE SEQUENCE [LARGE SCALE GENOMIC DNA]</scope>
    <source>
        <strain evidence="2">ATCC PRA-425</strain>
    </source>
</reference>
<feature type="transmembrane region" description="Helical" evidence="1">
    <location>
        <begin position="282"/>
        <end position="305"/>
    </location>
</feature>
<keyword evidence="1" id="KW-1133">Transmembrane helix</keyword>
<sequence>MRFKYGDIGNLIGRYCSTSLILGIASLFTAWLWLIAAHRESWIECSPVNSEAVAYEWGLLPTKQMGEAKPQSVDIRLRVGLQEMSFLVHTESSLNDTFNGEGQQQQQSVGKGKSSIDGYVLRTLSHNCEMWETSNWVLFQSRSEAFVETARAAIGNWSTFPNIHTSPKALLNQAQKGCPHRHRLHVIGNICYIGILTVVVSLMVTAIGLLYISVQKIHVIGVFIASATAFAFSIAVCVIYTIYFTRSLYEGLCPTLGSIDTLESLSRRHYSLAQISSWQPRRLGYCFVLAWMASCLTFLITLVAYRRVNKKMVKRNDRDVSETGVPVKDPSLERLLPL</sequence>
<comment type="caution">
    <text evidence="2">The sequence shown here is derived from an EMBL/GenBank/DDBJ whole genome shotgun (WGS) entry which is preliminary data.</text>
</comment>
<evidence type="ECO:0000256" key="1">
    <source>
        <dbReference type="SAM" id="Phobius"/>
    </source>
</evidence>
<protein>
    <submittedName>
        <fullName evidence="2">Uncharacterized protein</fullName>
    </submittedName>
</protein>
<feature type="transmembrane region" description="Helical" evidence="1">
    <location>
        <begin position="12"/>
        <end position="36"/>
    </location>
</feature>
<dbReference type="EMBL" id="JAAPAO010000032">
    <property type="protein sequence ID" value="KAF4676638.1"/>
    <property type="molecule type" value="Genomic_DNA"/>
</dbReference>
<dbReference type="AlphaFoldDB" id="A0A7J6MYD3"/>
<gene>
    <name evidence="2" type="ORF">FOL47_005791</name>
</gene>
<keyword evidence="1" id="KW-0472">Membrane</keyword>
<feature type="transmembrane region" description="Helical" evidence="1">
    <location>
        <begin position="192"/>
        <end position="212"/>
    </location>
</feature>